<dbReference type="InterPro" id="IPR016208">
    <property type="entry name" value="Ald_Oxase/xanthine_DH-like"/>
</dbReference>
<keyword evidence="5" id="KW-1185">Reference proteome</keyword>
<sequence length="690" mass="72696">MIEPVTPSAIGRSPARVDGLAKAMGLAPYADDQPVPEPLHVVAVESTVPRGRISAVDTTAASAVDGVVLVLTHENAPRTATADRELAVLQDDRVHFRGQVVAAVVATTVEAARAAAGAVVVDVAAEPFSVVVDPDELYAPDALNAGYPTDTDQGDLDRALAVADVVVDRTYTTARTYNSPMEPHATTATWTGDDLHVYESTQSVHGARDTLAEVFGVDPERVRVTCPFVGGGFGAKGLPHAGAVLCALAARALPGRAVRFAATRRQMFRITGYRPRITQRVRLAATVDGVLTGIGVDVVQETARLKEFAEQVPVAARMMYAAPHRRTSQRLAALDVPVPSWMRAPGEAPGMFALESAIDELAHACGLDPVDVRVRNEPLRDPATGKPFTSRGLVDCLHEGADRFGWYDRDPRVRTPRRGPWRVGRGVAAATYPAYRNAANSALVRFTDPGYRVEIGAADLGTGAWTALAQIAADALGVDVARVDLAIGDTRHPRASVAGGSSGTASWGTAIVEAARAFRDKFGAGAAAGDEVLADAPRNAVGDTHAAHAYGAQFAEVHVHEDTGEVRVARLHGHFDVGRVINPRTARSQLIGGMVMGMSMALHEDATMDAALGHTSNADLASYHVPTHADVLDITADWLGVPDPLLNPMGSKGIGEIGITGTAAAIANACFAATGVRVRELPITLDRFLR</sequence>
<dbReference type="Proteomes" id="UP000186040">
    <property type="component" value="Unassembled WGS sequence"/>
</dbReference>
<dbReference type="GO" id="GO:0005506">
    <property type="term" value="F:iron ion binding"/>
    <property type="evidence" value="ECO:0007669"/>
    <property type="project" value="InterPro"/>
</dbReference>
<dbReference type="SMART" id="SM01008">
    <property type="entry name" value="Ald_Xan_dh_C"/>
    <property type="match status" value="1"/>
</dbReference>
<evidence type="ECO:0000256" key="2">
    <source>
        <dbReference type="ARBA" id="ARBA00023002"/>
    </source>
</evidence>
<dbReference type="Pfam" id="PF01315">
    <property type="entry name" value="Ald_Xan_dh_C"/>
    <property type="match status" value="1"/>
</dbReference>
<dbReference type="InterPro" id="IPR036856">
    <property type="entry name" value="Ald_Oxase/Xan_DH_a/b_sf"/>
</dbReference>
<evidence type="ECO:0000313" key="4">
    <source>
        <dbReference type="EMBL" id="OLR95038.1"/>
    </source>
</evidence>
<dbReference type="Pfam" id="PF20256">
    <property type="entry name" value="MoCoBD_2"/>
    <property type="match status" value="2"/>
</dbReference>
<dbReference type="InterPro" id="IPR046867">
    <property type="entry name" value="AldOxase/xan_DH_MoCoBD2"/>
</dbReference>
<dbReference type="Gene3D" id="3.90.1170.50">
    <property type="entry name" value="Aldehyde oxidase/xanthine dehydrogenase, a/b hammerhead"/>
    <property type="match status" value="1"/>
</dbReference>
<dbReference type="RefSeq" id="WP_075973271.1">
    <property type="nucleotide sequence ID" value="NZ_MKQR01000005.1"/>
</dbReference>
<keyword evidence="2" id="KW-0560">Oxidoreductase</keyword>
<evidence type="ECO:0000313" key="5">
    <source>
        <dbReference type="Proteomes" id="UP000186040"/>
    </source>
</evidence>
<dbReference type="AlphaFoldDB" id="A0A1Q9LSP4"/>
<dbReference type="SUPFAM" id="SSF54665">
    <property type="entry name" value="CO dehydrogenase molybdoprotein N-domain-like"/>
    <property type="match status" value="1"/>
</dbReference>
<protein>
    <submittedName>
        <fullName evidence="4">Xanthine dehydrogenase</fullName>
    </submittedName>
</protein>
<dbReference type="Pfam" id="PF02738">
    <property type="entry name" value="MoCoBD_1"/>
    <property type="match status" value="1"/>
</dbReference>
<accession>A0A1Q9LSP4</accession>
<dbReference type="PANTHER" id="PTHR11908">
    <property type="entry name" value="XANTHINE DEHYDROGENASE"/>
    <property type="match status" value="1"/>
</dbReference>
<dbReference type="InterPro" id="IPR037165">
    <property type="entry name" value="AldOxase/xan_DH_Mopterin-bd_sf"/>
</dbReference>
<dbReference type="EMBL" id="MKQR01000005">
    <property type="protein sequence ID" value="OLR95038.1"/>
    <property type="molecule type" value="Genomic_DNA"/>
</dbReference>
<reference evidence="4 5" key="1">
    <citation type="submission" date="2016-10" db="EMBL/GenBank/DDBJ databases">
        <title>The Draft Genome Sequence of Actinokineospora bangkokensis 44EHWT reveals the biosynthetic pathway of antifungal compounds Thailandins with unusual extender unit butylmalonyl-CoA.</title>
        <authorList>
            <person name="Greule A."/>
            <person name="Intra B."/>
            <person name="Flemming S."/>
            <person name="Rommel M.G."/>
            <person name="Panbangred W."/>
            <person name="Bechthold A."/>
        </authorList>
    </citation>
    <scope>NUCLEOTIDE SEQUENCE [LARGE SCALE GENOMIC DNA]</scope>
    <source>
        <strain evidence="4 5">44EHW</strain>
    </source>
</reference>
<dbReference type="GO" id="GO:0016491">
    <property type="term" value="F:oxidoreductase activity"/>
    <property type="evidence" value="ECO:0007669"/>
    <property type="project" value="UniProtKB-KW"/>
</dbReference>
<dbReference type="Gene3D" id="3.30.365.10">
    <property type="entry name" value="Aldehyde oxidase/xanthine dehydrogenase, molybdopterin binding domain"/>
    <property type="match status" value="4"/>
</dbReference>
<dbReference type="STRING" id="1193682.BJP25_08755"/>
<dbReference type="SUPFAM" id="SSF56003">
    <property type="entry name" value="Molybdenum cofactor-binding domain"/>
    <property type="match status" value="1"/>
</dbReference>
<dbReference type="PANTHER" id="PTHR11908:SF132">
    <property type="entry name" value="ALDEHYDE OXIDASE 1-RELATED"/>
    <property type="match status" value="1"/>
</dbReference>
<keyword evidence="1" id="KW-0500">Molybdenum</keyword>
<comment type="caution">
    <text evidence="4">The sequence shown here is derived from an EMBL/GenBank/DDBJ whole genome shotgun (WGS) entry which is preliminary data.</text>
</comment>
<feature type="domain" description="Aldehyde oxidase/xanthine dehydrogenase a/b hammerhead" evidence="3">
    <location>
        <begin position="24"/>
        <end position="127"/>
    </location>
</feature>
<gene>
    <name evidence="4" type="ORF">BJP25_08755</name>
</gene>
<evidence type="ECO:0000256" key="1">
    <source>
        <dbReference type="ARBA" id="ARBA00022505"/>
    </source>
</evidence>
<dbReference type="InterPro" id="IPR000674">
    <property type="entry name" value="Ald_Oxase/Xan_DH_a/b"/>
</dbReference>
<name>A0A1Q9LSP4_9PSEU</name>
<proteinExistence type="predicted"/>
<dbReference type="InterPro" id="IPR008274">
    <property type="entry name" value="AldOxase/xan_DH_MoCoBD1"/>
</dbReference>
<organism evidence="4 5">
    <name type="scientific">Actinokineospora bangkokensis</name>
    <dbReference type="NCBI Taxonomy" id="1193682"/>
    <lineage>
        <taxon>Bacteria</taxon>
        <taxon>Bacillati</taxon>
        <taxon>Actinomycetota</taxon>
        <taxon>Actinomycetes</taxon>
        <taxon>Pseudonocardiales</taxon>
        <taxon>Pseudonocardiaceae</taxon>
        <taxon>Actinokineospora</taxon>
    </lineage>
</organism>
<evidence type="ECO:0000259" key="3">
    <source>
        <dbReference type="SMART" id="SM01008"/>
    </source>
</evidence>